<name>A0A8H8CMT3_PSICU</name>
<evidence type="ECO:0000313" key="2">
    <source>
        <dbReference type="EMBL" id="KAG5171201.1"/>
    </source>
</evidence>
<proteinExistence type="predicted"/>
<reference evidence="2" key="1">
    <citation type="submission" date="2021-02" db="EMBL/GenBank/DDBJ databases">
        <title>Psilocybe cubensis genome.</title>
        <authorList>
            <person name="Mckernan K.J."/>
            <person name="Crawford S."/>
            <person name="Trippe A."/>
            <person name="Kane L.T."/>
            <person name="Mclaughlin S."/>
        </authorList>
    </citation>
    <scope>NUCLEOTIDE SEQUENCE [LARGE SCALE GENOMIC DNA]</scope>
    <source>
        <strain evidence="2">MGC-MH-2018</strain>
    </source>
</reference>
<feature type="region of interest" description="Disordered" evidence="1">
    <location>
        <begin position="160"/>
        <end position="202"/>
    </location>
</feature>
<gene>
    <name evidence="2" type="ORF">JR316_003285</name>
</gene>
<dbReference type="EMBL" id="JAFIQS010000003">
    <property type="protein sequence ID" value="KAG5171201.1"/>
    <property type="molecule type" value="Genomic_DNA"/>
</dbReference>
<dbReference type="OrthoDB" id="3048720at2759"/>
<dbReference type="AlphaFoldDB" id="A0A8H8CMT3"/>
<evidence type="ECO:0000256" key="1">
    <source>
        <dbReference type="SAM" id="MobiDB-lite"/>
    </source>
</evidence>
<comment type="caution">
    <text evidence="2">The sequence shown here is derived from an EMBL/GenBank/DDBJ whole genome shotgun (WGS) entry which is preliminary data.</text>
</comment>
<accession>A0A8H8CMT3</accession>
<feature type="compositionally biased region" description="Acidic residues" evidence="1">
    <location>
        <begin position="182"/>
        <end position="196"/>
    </location>
</feature>
<organism evidence="2">
    <name type="scientific">Psilocybe cubensis</name>
    <name type="common">Psychedelic mushroom</name>
    <name type="synonym">Stropharia cubensis</name>
    <dbReference type="NCBI Taxonomy" id="181762"/>
    <lineage>
        <taxon>Eukaryota</taxon>
        <taxon>Fungi</taxon>
        <taxon>Dikarya</taxon>
        <taxon>Basidiomycota</taxon>
        <taxon>Agaricomycotina</taxon>
        <taxon>Agaricomycetes</taxon>
        <taxon>Agaricomycetidae</taxon>
        <taxon>Agaricales</taxon>
        <taxon>Agaricineae</taxon>
        <taxon>Strophariaceae</taxon>
        <taxon>Psilocybe</taxon>
    </lineage>
</organism>
<protein>
    <submittedName>
        <fullName evidence="2">Uncharacterized protein</fullName>
    </submittedName>
</protein>
<sequence length="202" mass="23275">MAPQWHFTFESLEKYMKVATKSWATHDVGTRIEAFAIAGCDPINLLTSSKKKAEYYKTKIRELIASKLRDITGNQNAVMQYSRYDEDIVMRYGVVLERWTYEKLINPSALSTSLPSLKMLHEALKKGDCKFVKLTSEQKKEWEKAYMERVQKGEVECCKRKKRSDAGVRRKTKRVRSNDQVSSDDDKENDSDDGDNSADANN</sequence>